<keyword evidence="12" id="KW-0106">Calcium</keyword>
<dbReference type="Gene3D" id="2.120.10.30">
    <property type="entry name" value="TolB, C-terminal domain"/>
    <property type="match status" value="1"/>
</dbReference>
<comment type="cofactor">
    <cofactor evidence="2">
        <name>Ca(2+)</name>
        <dbReference type="ChEBI" id="CHEBI:29108"/>
    </cofactor>
</comment>
<dbReference type="GO" id="GO:0030234">
    <property type="term" value="F:enzyme regulator activity"/>
    <property type="evidence" value="ECO:0007669"/>
    <property type="project" value="InterPro"/>
</dbReference>
<feature type="signal peptide" evidence="16">
    <location>
        <begin position="1"/>
        <end position="20"/>
    </location>
</feature>
<accession>A0A8S4EB13</accession>
<evidence type="ECO:0000256" key="4">
    <source>
        <dbReference type="ARBA" id="ARBA00001946"/>
    </source>
</evidence>
<dbReference type="InterPro" id="IPR008367">
    <property type="entry name" value="Regucalcin"/>
</dbReference>
<dbReference type="GO" id="GO:0004341">
    <property type="term" value="F:gluconolactonase activity"/>
    <property type="evidence" value="ECO:0007669"/>
    <property type="project" value="UniProtKB-EC"/>
</dbReference>
<evidence type="ECO:0000256" key="7">
    <source>
        <dbReference type="ARBA" id="ARBA00013227"/>
    </source>
</evidence>
<proteinExistence type="inferred from homology"/>
<name>A0A8S4EB13_PLUXY</name>
<dbReference type="PRINTS" id="PR01791">
    <property type="entry name" value="REGUCALCIN"/>
</dbReference>
<comment type="catalytic activity">
    <reaction evidence="1">
        <text>D-glucono-1,5-lactone + H2O = D-gluconate + H(+)</text>
        <dbReference type="Rhea" id="RHEA:10440"/>
        <dbReference type="ChEBI" id="CHEBI:15377"/>
        <dbReference type="ChEBI" id="CHEBI:15378"/>
        <dbReference type="ChEBI" id="CHEBI:16217"/>
        <dbReference type="ChEBI" id="CHEBI:18391"/>
        <dbReference type="EC" id="3.1.1.17"/>
    </reaction>
</comment>
<dbReference type="GO" id="GO:0019853">
    <property type="term" value="P:L-ascorbic acid biosynthetic process"/>
    <property type="evidence" value="ECO:0007669"/>
    <property type="project" value="TreeGrafter"/>
</dbReference>
<dbReference type="InterPro" id="IPR005511">
    <property type="entry name" value="SMP-30"/>
</dbReference>
<evidence type="ECO:0000256" key="14">
    <source>
        <dbReference type="PIRSR" id="PIRSR605511-1"/>
    </source>
</evidence>
<dbReference type="GO" id="GO:0005509">
    <property type="term" value="F:calcium ion binding"/>
    <property type="evidence" value="ECO:0007669"/>
    <property type="project" value="InterPro"/>
</dbReference>
<evidence type="ECO:0000256" key="5">
    <source>
        <dbReference type="ARBA" id="ARBA00004496"/>
    </source>
</evidence>
<dbReference type="Pfam" id="PF08450">
    <property type="entry name" value="SGL"/>
    <property type="match status" value="1"/>
</dbReference>
<evidence type="ECO:0000259" key="17">
    <source>
        <dbReference type="Pfam" id="PF08450"/>
    </source>
</evidence>
<evidence type="ECO:0000313" key="19">
    <source>
        <dbReference type="Proteomes" id="UP000653454"/>
    </source>
</evidence>
<feature type="binding site" evidence="15">
    <location>
        <position position="127"/>
    </location>
    <ligand>
        <name>substrate</name>
    </ligand>
</feature>
<feature type="binding site" evidence="15">
    <location>
        <position position="232"/>
    </location>
    <ligand>
        <name>a divalent metal cation</name>
        <dbReference type="ChEBI" id="CHEBI:60240"/>
    </ligand>
</feature>
<protein>
    <recommendedName>
        <fullName evidence="8">Regucalcin</fullName>
        <ecNumber evidence="7">3.1.1.17</ecNumber>
    </recommendedName>
    <alternativeName>
        <fullName evidence="13">Gluconolactonase</fullName>
    </alternativeName>
</protein>
<dbReference type="InterPro" id="IPR011042">
    <property type="entry name" value="6-blade_b-propeller_TolB-like"/>
</dbReference>
<feature type="binding site" evidence="15">
    <location>
        <position position="129"/>
    </location>
    <ligand>
        <name>substrate</name>
    </ligand>
</feature>
<dbReference type="SUPFAM" id="SSF63829">
    <property type="entry name" value="Calcium-dependent phosphotriesterase"/>
    <property type="match status" value="1"/>
</dbReference>
<evidence type="ECO:0000256" key="6">
    <source>
        <dbReference type="ARBA" id="ARBA00008853"/>
    </source>
</evidence>
<dbReference type="AlphaFoldDB" id="A0A8S4EB13"/>
<comment type="similarity">
    <text evidence="6">Belongs to the SMP-30/CGR1 family.</text>
</comment>
<dbReference type="EMBL" id="CAJHNJ030000014">
    <property type="protein sequence ID" value="CAG9112900.1"/>
    <property type="molecule type" value="Genomic_DNA"/>
</dbReference>
<reference evidence="18" key="1">
    <citation type="submission" date="2020-11" db="EMBL/GenBank/DDBJ databases">
        <authorList>
            <person name="Whiteford S."/>
        </authorList>
    </citation>
    <scope>NUCLEOTIDE SEQUENCE</scope>
</reference>
<evidence type="ECO:0000313" key="18">
    <source>
        <dbReference type="EMBL" id="CAG9112900.1"/>
    </source>
</evidence>
<comment type="subcellular location">
    <subcellularLocation>
        <location evidence="5">Cytoplasm</location>
    </subcellularLocation>
</comment>
<evidence type="ECO:0000256" key="9">
    <source>
        <dbReference type="ARBA" id="ARBA00022490"/>
    </source>
</evidence>
<dbReference type="InterPro" id="IPR013658">
    <property type="entry name" value="SGL"/>
</dbReference>
<dbReference type="GO" id="GO:0005737">
    <property type="term" value="C:cytoplasm"/>
    <property type="evidence" value="ECO:0007669"/>
    <property type="project" value="UniProtKB-SubCell"/>
</dbReference>
<evidence type="ECO:0000256" key="1">
    <source>
        <dbReference type="ARBA" id="ARBA00001589"/>
    </source>
</evidence>
<dbReference type="PANTHER" id="PTHR10907:SF47">
    <property type="entry name" value="REGUCALCIN"/>
    <property type="match status" value="1"/>
</dbReference>
<evidence type="ECO:0000256" key="15">
    <source>
        <dbReference type="PIRSR" id="PIRSR605511-2"/>
    </source>
</evidence>
<feature type="domain" description="SMP-30/Gluconolactonase/LRE-like region" evidence="17">
    <location>
        <begin position="37"/>
        <end position="291"/>
    </location>
</feature>
<feature type="binding site" evidence="15">
    <location>
        <position position="147"/>
    </location>
    <ligand>
        <name>substrate</name>
    </ligand>
</feature>
<sequence length="333" mass="36460">MLISAKLVLVVVALCHSAYGSNSPLIKKIHGPGVHYEGPHWSPTESSLYWVDIKGQQVHRLDGSSGNVTTRSIGYGPVTPVVSVKDSPGYLVLCVRTELYLVRWKTFVDDGALRLLGVMDLGLPDNRCNDGKADARGRLWVGTMGKEEKDVDPDQGALYMVDQDNHADPEVKVRPVSVSNGLAWTRSNKYMFYIDTPTRNIDVFDFDLDTGMIRNRRTIFSFESNNVTGLPDGMTIDTDGNLWIACFNGGKVIKVNSVSGKLIEQHKIPASKVTSVMFGGPELSILYITTSRVGLSATQLAQQPEAGSLFAIQGTGAKGYPENQFVFPGAERY</sequence>
<dbReference type="FunFam" id="2.120.10.30:FF:000027">
    <property type="entry name" value="Regucalcin homologue"/>
    <property type="match status" value="1"/>
</dbReference>
<organism evidence="18 19">
    <name type="scientific">Plutella xylostella</name>
    <name type="common">Diamondback moth</name>
    <name type="synonym">Plutella maculipennis</name>
    <dbReference type="NCBI Taxonomy" id="51655"/>
    <lineage>
        <taxon>Eukaryota</taxon>
        <taxon>Metazoa</taxon>
        <taxon>Ecdysozoa</taxon>
        <taxon>Arthropoda</taxon>
        <taxon>Hexapoda</taxon>
        <taxon>Insecta</taxon>
        <taxon>Pterygota</taxon>
        <taxon>Neoptera</taxon>
        <taxon>Endopterygota</taxon>
        <taxon>Lepidoptera</taxon>
        <taxon>Glossata</taxon>
        <taxon>Ditrysia</taxon>
        <taxon>Yponomeutoidea</taxon>
        <taxon>Plutellidae</taxon>
        <taxon>Plutella</taxon>
    </lineage>
</organism>
<evidence type="ECO:0000256" key="10">
    <source>
        <dbReference type="ARBA" id="ARBA00022723"/>
    </source>
</evidence>
<evidence type="ECO:0000256" key="3">
    <source>
        <dbReference type="ARBA" id="ARBA00001936"/>
    </source>
</evidence>
<comment type="cofactor">
    <cofactor evidence="3">
        <name>Mn(2+)</name>
        <dbReference type="ChEBI" id="CHEBI:29035"/>
    </cofactor>
</comment>
<evidence type="ECO:0000256" key="8">
    <source>
        <dbReference type="ARBA" id="ARBA00016808"/>
    </source>
</evidence>
<feature type="binding site" evidence="15">
    <location>
        <position position="180"/>
    </location>
    <ligand>
        <name>a divalent metal cation</name>
        <dbReference type="ChEBI" id="CHEBI:60240"/>
    </ligand>
</feature>
<keyword evidence="15" id="KW-0862">Zinc</keyword>
<keyword evidence="9" id="KW-0963">Cytoplasm</keyword>
<feature type="active site" description="Proton donor/acceptor" evidence="14">
    <location>
        <position position="232"/>
    </location>
</feature>
<feature type="chain" id="PRO_5035904814" description="Regucalcin" evidence="16">
    <location>
        <begin position="21"/>
        <end position="333"/>
    </location>
</feature>
<gene>
    <name evidence="18" type="ORF">PLXY2_LOCUS5018</name>
</gene>
<dbReference type="PANTHER" id="PTHR10907">
    <property type="entry name" value="REGUCALCIN"/>
    <property type="match status" value="1"/>
</dbReference>
<comment type="cofactor">
    <cofactor evidence="4">
        <name>Mg(2+)</name>
        <dbReference type="ChEBI" id="CHEBI:18420"/>
    </cofactor>
</comment>
<keyword evidence="19" id="KW-1185">Reference proteome</keyword>
<evidence type="ECO:0000256" key="2">
    <source>
        <dbReference type="ARBA" id="ARBA00001913"/>
    </source>
</evidence>
<keyword evidence="16" id="KW-0732">Signal</keyword>
<keyword evidence="10 15" id="KW-0479">Metal-binding</keyword>
<evidence type="ECO:0000256" key="11">
    <source>
        <dbReference type="ARBA" id="ARBA00022801"/>
    </source>
</evidence>
<comment type="caution">
    <text evidence="18">The sequence shown here is derived from an EMBL/GenBank/DDBJ whole genome shotgun (WGS) entry which is preliminary data.</text>
</comment>
<dbReference type="Proteomes" id="UP000653454">
    <property type="component" value="Unassembled WGS sequence"/>
</dbReference>
<evidence type="ECO:0000256" key="16">
    <source>
        <dbReference type="SAM" id="SignalP"/>
    </source>
</evidence>
<dbReference type="EC" id="3.1.1.17" evidence="7"/>
<feature type="binding site" evidence="15">
    <location>
        <position position="37"/>
    </location>
    <ligand>
        <name>a divalent metal cation</name>
        <dbReference type="ChEBI" id="CHEBI:60240"/>
    </ligand>
</feature>
<keyword evidence="11" id="KW-0378">Hydrolase</keyword>
<dbReference type="PRINTS" id="PR01790">
    <property type="entry name" value="SMP30FAMILY"/>
</dbReference>
<evidence type="ECO:0000256" key="13">
    <source>
        <dbReference type="ARBA" id="ARBA00032464"/>
    </source>
</evidence>
<evidence type="ECO:0000256" key="12">
    <source>
        <dbReference type="ARBA" id="ARBA00022837"/>
    </source>
</evidence>
<comment type="cofactor">
    <cofactor evidence="15">
        <name>Zn(2+)</name>
        <dbReference type="ChEBI" id="CHEBI:29105"/>
    </cofactor>
    <text evidence="15">Binds 1 divalent metal cation per subunit.</text>
</comment>